<dbReference type="Gene3D" id="1.25.40.10">
    <property type="entry name" value="Tetratricopeptide repeat domain"/>
    <property type="match status" value="1"/>
</dbReference>
<protein>
    <submittedName>
        <fullName evidence="1">Tetratricopeptide repeat protein</fullName>
    </submittedName>
</protein>
<comment type="caution">
    <text evidence="1">The sequence shown here is derived from an EMBL/GenBank/DDBJ whole genome shotgun (WGS) entry which is preliminary data.</text>
</comment>
<sequence length="105" mass="11738">MDRDEAQKRIRTLTSGMAHSLMDGGGEAFWKPRAKEALALSILTYGQVSPETAKITRALAGIEAKLGIHEEAERLFQQAREIYDASDPAKCHVRNKIAKVDFPKW</sequence>
<organism evidence="1 2">
    <name type="scientific">Mesorhizobium newzealandense</name>
    <dbReference type="NCBI Taxonomy" id="1300302"/>
    <lineage>
        <taxon>Bacteria</taxon>
        <taxon>Pseudomonadati</taxon>
        <taxon>Pseudomonadota</taxon>
        <taxon>Alphaproteobacteria</taxon>
        <taxon>Hyphomicrobiales</taxon>
        <taxon>Phyllobacteriaceae</taxon>
        <taxon>Mesorhizobium</taxon>
    </lineage>
</organism>
<evidence type="ECO:0000313" key="2">
    <source>
        <dbReference type="Proteomes" id="UP001597405"/>
    </source>
</evidence>
<keyword evidence="2" id="KW-1185">Reference proteome</keyword>
<evidence type="ECO:0000313" key="1">
    <source>
        <dbReference type="EMBL" id="MFD1981142.1"/>
    </source>
</evidence>
<dbReference type="Proteomes" id="UP001597405">
    <property type="component" value="Unassembled WGS sequence"/>
</dbReference>
<reference evidence="2" key="1">
    <citation type="journal article" date="2019" name="Int. J. Syst. Evol. Microbiol.">
        <title>The Global Catalogue of Microorganisms (GCM) 10K type strain sequencing project: providing services to taxonomists for standard genome sequencing and annotation.</title>
        <authorList>
            <consortium name="The Broad Institute Genomics Platform"/>
            <consortium name="The Broad Institute Genome Sequencing Center for Infectious Disease"/>
            <person name="Wu L."/>
            <person name="Ma J."/>
        </authorList>
    </citation>
    <scope>NUCLEOTIDE SEQUENCE [LARGE SCALE GENOMIC DNA]</scope>
    <source>
        <strain evidence="2">CGMCC 1.16225</strain>
    </source>
</reference>
<gene>
    <name evidence="1" type="ORF">ACFSOZ_00255</name>
</gene>
<dbReference type="RefSeq" id="WP_379092069.1">
    <property type="nucleotide sequence ID" value="NZ_JBHUGZ010000001.1"/>
</dbReference>
<accession>A0ABW4U4X6</accession>
<proteinExistence type="predicted"/>
<name>A0ABW4U4X6_9HYPH</name>
<dbReference type="EMBL" id="JBHUGZ010000001">
    <property type="protein sequence ID" value="MFD1981142.1"/>
    <property type="molecule type" value="Genomic_DNA"/>
</dbReference>
<dbReference type="InterPro" id="IPR011990">
    <property type="entry name" value="TPR-like_helical_dom_sf"/>
</dbReference>